<dbReference type="AlphaFoldDB" id="A0A2H3JEK1"/>
<proteinExistence type="predicted"/>
<feature type="region of interest" description="Disordered" evidence="1">
    <location>
        <begin position="45"/>
        <end position="87"/>
    </location>
</feature>
<evidence type="ECO:0000313" key="3">
    <source>
        <dbReference type="Proteomes" id="UP000218811"/>
    </source>
</evidence>
<evidence type="ECO:0000313" key="2">
    <source>
        <dbReference type="EMBL" id="PCH35124.1"/>
    </source>
</evidence>
<dbReference type="EMBL" id="KB467843">
    <property type="protein sequence ID" value="PCH35124.1"/>
    <property type="molecule type" value="Genomic_DNA"/>
</dbReference>
<protein>
    <submittedName>
        <fullName evidence="2">Uncharacterized protein</fullName>
    </submittedName>
</protein>
<reference evidence="2 3" key="1">
    <citation type="journal article" date="2012" name="Science">
        <title>The Paleozoic origin of enzymatic lignin decomposition reconstructed from 31 fungal genomes.</title>
        <authorList>
            <person name="Floudas D."/>
            <person name="Binder M."/>
            <person name="Riley R."/>
            <person name="Barry K."/>
            <person name="Blanchette R.A."/>
            <person name="Henrissat B."/>
            <person name="Martinez A.T."/>
            <person name="Otillar R."/>
            <person name="Spatafora J.W."/>
            <person name="Yadav J.S."/>
            <person name="Aerts A."/>
            <person name="Benoit I."/>
            <person name="Boyd A."/>
            <person name="Carlson A."/>
            <person name="Copeland A."/>
            <person name="Coutinho P.M."/>
            <person name="de Vries R.P."/>
            <person name="Ferreira P."/>
            <person name="Findley K."/>
            <person name="Foster B."/>
            <person name="Gaskell J."/>
            <person name="Glotzer D."/>
            <person name="Gorecki P."/>
            <person name="Heitman J."/>
            <person name="Hesse C."/>
            <person name="Hori C."/>
            <person name="Igarashi K."/>
            <person name="Jurgens J.A."/>
            <person name="Kallen N."/>
            <person name="Kersten P."/>
            <person name="Kohler A."/>
            <person name="Kuees U."/>
            <person name="Kumar T.K.A."/>
            <person name="Kuo A."/>
            <person name="LaButti K."/>
            <person name="Larrondo L.F."/>
            <person name="Lindquist E."/>
            <person name="Ling A."/>
            <person name="Lombard V."/>
            <person name="Lucas S."/>
            <person name="Lundell T."/>
            <person name="Martin R."/>
            <person name="McLaughlin D.J."/>
            <person name="Morgenstern I."/>
            <person name="Morin E."/>
            <person name="Murat C."/>
            <person name="Nagy L.G."/>
            <person name="Nolan M."/>
            <person name="Ohm R.A."/>
            <person name="Patyshakuliyeva A."/>
            <person name="Rokas A."/>
            <person name="Ruiz-Duenas F.J."/>
            <person name="Sabat G."/>
            <person name="Salamov A."/>
            <person name="Samejima M."/>
            <person name="Schmutz J."/>
            <person name="Slot J.C."/>
            <person name="St John F."/>
            <person name="Stenlid J."/>
            <person name="Sun H."/>
            <person name="Sun S."/>
            <person name="Syed K."/>
            <person name="Tsang A."/>
            <person name="Wiebenga A."/>
            <person name="Young D."/>
            <person name="Pisabarro A."/>
            <person name="Eastwood D.C."/>
            <person name="Martin F."/>
            <person name="Cullen D."/>
            <person name="Grigoriev I.V."/>
            <person name="Hibbett D.S."/>
        </authorList>
    </citation>
    <scope>NUCLEOTIDE SEQUENCE [LARGE SCALE GENOMIC DNA]</scope>
    <source>
        <strain evidence="2 3">MD-104</strain>
    </source>
</reference>
<organism evidence="2 3">
    <name type="scientific">Wolfiporia cocos (strain MD-104)</name>
    <name type="common">Brown rot fungus</name>
    <dbReference type="NCBI Taxonomy" id="742152"/>
    <lineage>
        <taxon>Eukaryota</taxon>
        <taxon>Fungi</taxon>
        <taxon>Dikarya</taxon>
        <taxon>Basidiomycota</taxon>
        <taxon>Agaricomycotina</taxon>
        <taxon>Agaricomycetes</taxon>
        <taxon>Polyporales</taxon>
        <taxon>Phaeolaceae</taxon>
        <taxon>Wolfiporia</taxon>
    </lineage>
</organism>
<keyword evidence="3" id="KW-1185">Reference proteome</keyword>
<dbReference type="Proteomes" id="UP000218811">
    <property type="component" value="Unassembled WGS sequence"/>
</dbReference>
<evidence type="ECO:0000256" key="1">
    <source>
        <dbReference type="SAM" id="MobiDB-lite"/>
    </source>
</evidence>
<name>A0A2H3JEK1_WOLCO</name>
<accession>A0A2H3JEK1</accession>
<sequence>MYGTSLRTHHPAYEANAWSGSCSAYLPGPGRRLSITALHSRPEHRALLAASSDSDGATPRPSRRPSHAQGDVEGSAVSPARHTEQLP</sequence>
<gene>
    <name evidence="2" type="ORF">WOLCODRAFT_166057</name>
</gene>